<evidence type="ECO:0000313" key="1">
    <source>
        <dbReference type="EMBL" id="UUY86233.1"/>
    </source>
</evidence>
<protein>
    <submittedName>
        <fullName evidence="1">Uncharacterized protein</fullName>
    </submittedName>
</protein>
<sequence>MENSFPFACKRKLNVDTVMPIKHITEKMSITDRDFTAVVRSARTDKIVGRHGYVFDVLGEATVTDMKWVSGRLEALVSYEADACHPDDWSLCLEGYQVSGFHKNGPLVEDRDKTILFAGKGCMVSDQWRYSECECRVSAGSRLRVKSIEARKLKRVSDGRFVYAAVCVHKCR</sequence>
<reference evidence="1" key="1">
    <citation type="submission" date="2021-02" db="EMBL/GenBank/DDBJ databases">
        <authorList>
            <person name="Chen J."/>
            <person name="Hu H."/>
            <person name="Huang J."/>
            <person name="Yan X."/>
        </authorList>
    </citation>
    <scope>NUCLEOTIDE SEQUENCE</scope>
    <source>
        <strain evidence="1">GDOU</strain>
    </source>
</reference>
<dbReference type="EMBL" id="MW630113">
    <property type="protein sequence ID" value="UUY86233.1"/>
    <property type="molecule type" value="Genomic_DNA"/>
</dbReference>
<proteinExistence type="predicted"/>
<name>A0A9E7PPD6_9VIRU</name>
<organism evidence="1 2">
    <name type="scientific">Largemouth bass virus</name>
    <dbReference type="NCBI Taxonomy" id="176656"/>
    <lineage>
        <taxon>Viruses</taxon>
        <taxon>Varidnaviria</taxon>
        <taxon>Bamfordvirae</taxon>
        <taxon>Nucleocytoviricota</taxon>
        <taxon>Megaviricetes</taxon>
        <taxon>Pimascovirales</taxon>
        <taxon>Pimascovirales incertae sedis</taxon>
        <taxon>Iridoviridae</taxon>
        <taxon>Alphairidovirinae</taxon>
        <taxon>Ranavirus</taxon>
        <taxon>Ranavirus micropterus1</taxon>
        <taxon>Santee-Cooper ranavirus</taxon>
    </lineage>
</organism>
<dbReference type="Proteomes" id="UP001060024">
    <property type="component" value="Segment"/>
</dbReference>
<evidence type="ECO:0000313" key="2">
    <source>
        <dbReference type="Proteomes" id="UP001060024"/>
    </source>
</evidence>
<accession>A0A9E7PPD6</accession>